<dbReference type="HOGENOM" id="CLU_2933160_0_0_9"/>
<dbReference type="EMBL" id="ABCB02000020">
    <property type="protein sequence ID" value="EDO60353.1"/>
    <property type="molecule type" value="Genomic_DNA"/>
</dbReference>
<accession>A7VX56</accession>
<proteinExistence type="predicted"/>
<organism evidence="1 2">
    <name type="scientific">[Clostridium] leptum DSM 753</name>
    <dbReference type="NCBI Taxonomy" id="428125"/>
    <lineage>
        <taxon>Bacteria</taxon>
        <taxon>Bacillati</taxon>
        <taxon>Bacillota</taxon>
        <taxon>Clostridia</taxon>
        <taxon>Eubacteriales</taxon>
        <taxon>Oscillospiraceae</taxon>
        <taxon>Oscillospiraceae incertae sedis</taxon>
    </lineage>
</organism>
<evidence type="ECO:0000313" key="1">
    <source>
        <dbReference type="EMBL" id="EDO60353.1"/>
    </source>
</evidence>
<gene>
    <name evidence="1" type="ORF">CLOLEP_03179</name>
</gene>
<dbReference type="AlphaFoldDB" id="A7VX56"/>
<reference evidence="1 2" key="2">
    <citation type="submission" date="2007-08" db="EMBL/GenBank/DDBJ databases">
        <authorList>
            <person name="Fulton L."/>
            <person name="Clifton S."/>
            <person name="Fulton B."/>
            <person name="Xu J."/>
            <person name="Minx P."/>
            <person name="Pepin K.H."/>
            <person name="Johnson M."/>
            <person name="Thiruvilangam P."/>
            <person name="Bhonagiri V."/>
            <person name="Nash W.E."/>
            <person name="Wang C."/>
            <person name="Mardis E.R."/>
            <person name="Wilson R.K."/>
        </authorList>
    </citation>
    <scope>NUCLEOTIDE SEQUENCE [LARGE SCALE GENOMIC DNA]</scope>
    <source>
        <strain evidence="1 2">DSM 753</strain>
    </source>
</reference>
<dbReference type="Proteomes" id="UP000003490">
    <property type="component" value="Unassembled WGS sequence"/>
</dbReference>
<name>A7VX56_9FIRM</name>
<reference evidence="1 2" key="1">
    <citation type="submission" date="2007-08" db="EMBL/GenBank/DDBJ databases">
        <title>Draft genome sequence of Clostridium leptum (DSM 753).</title>
        <authorList>
            <person name="Sudarsanam P."/>
            <person name="Ley R."/>
            <person name="Guruge J."/>
            <person name="Turnbaugh P.J."/>
            <person name="Mahowald M."/>
            <person name="Liep D."/>
            <person name="Gordon J."/>
        </authorList>
    </citation>
    <scope>NUCLEOTIDE SEQUENCE [LARGE SCALE GENOMIC DNA]</scope>
    <source>
        <strain evidence="1 2">DSM 753</strain>
    </source>
</reference>
<comment type="caution">
    <text evidence="1">The sequence shown here is derived from an EMBL/GenBank/DDBJ whole genome shotgun (WGS) entry which is preliminary data.</text>
</comment>
<protein>
    <submittedName>
        <fullName evidence="1">Uncharacterized protein</fullName>
    </submittedName>
</protein>
<sequence length="60" mass="6708">MLAEIPPKERVSGIYGISQLFDTEKISFVSTHPHSTYIGKRGDFCVETKENSMQTKEASS</sequence>
<evidence type="ECO:0000313" key="2">
    <source>
        <dbReference type="Proteomes" id="UP000003490"/>
    </source>
</evidence>